<dbReference type="RefSeq" id="WP_155049946.1">
    <property type="nucleotide sequence ID" value="NZ_JBHMAT010000005.1"/>
</dbReference>
<reference evidence="1 2" key="1">
    <citation type="submission" date="2019-11" db="EMBL/GenBank/DDBJ databases">
        <title>Agromyces kandeliae sp. nov., isolated from mangrove soil.</title>
        <authorList>
            <person name="Wang R."/>
        </authorList>
    </citation>
    <scope>NUCLEOTIDE SEQUENCE [LARGE SCALE GENOMIC DNA]</scope>
    <source>
        <strain evidence="1 2">JCM 11433</strain>
    </source>
</reference>
<dbReference type="PANTHER" id="PTHR34387:SF2">
    <property type="entry name" value="SLR1258 PROTEIN"/>
    <property type="match status" value="1"/>
</dbReference>
<protein>
    <submittedName>
        <fullName evidence="1">DUF541 domain-containing protein</fullName>
    </submittedName>
</protein>
<name>A0A6I3M1Y1_9MICO</name>
<dbReference type="OrthoDB" id="3724496at2"/>
<dbReference type="PANTHER" id="PTHR34387">
    <property type="entry name" value="SLR1258 PROTEIN"/>
    <property type="match status" value="1"/>
</dbReference>
<dbReference type="GO" id="GO:0006974">
    <property type="term" value="P:DNA damage response"/>
    <property type="evidence" value="ECO:0007669"/>
    <property type="project" value="TreeGrafter"/>
</dbReference>
<dbReference type="InterPro" id="IPR052022">
    <property type="entry name" value="26kDa_periplasmic_antigen"/>
</dbReference>
<accession>A0A6I3M1Y1</accession>
<organism evidence="1 2">
    <name type="scientific">Agromyces bracchium</name>
    <dbReference type="NCBI Taxonomy" id="88376"/>
    <lineage>
        <taxon>Bacteria</taxon>
        <taxon>Bacillati</taxon>
        <taxon>Actinomycetota</taxon>
        <taxon>Actinomycetes</taxon>
        <taxon>Micrococcales</taxon>
        <taxon>Microbacteriaceae</taxon>
        <taxon>Agromyces</taxon>
    </lineage>
</organism>
<dbReference type="Gene3D" id="3.30.110.170">
    <property type="entry name" value="Protein of unknown function (DUF541), domain 1"/>
    <property type="match status" value="1"/>
</dbReference>
<evidence type="ECO:0000313" key="2">
    <source>
        <dbReference type="Proteomes" id="UP000433071"/>
    </source>
</evidence>
<dbReference type="Pfam" id="PF04402">
    <property type="entry name" value="SIMPL"/>
    <property type="match status" value="1"/>
</dbReference>
<sequence length="220" mass="23190">MPTTIAVTGRAEERVDPELGAVSLTVAANGADRDRVLASVGETHERVLAAIRDLESAGALESWSAGQLRVWSHRPWNDQGRQLPLVHQASADVEVVFRDLDALGAWVGPISATADVTVQGIDWRLTDATRARVQEAAQRTAVADAVRKAAVYAEALGLGTPAPTELADHGMLHAQPIPRAHKAVAMRAMAMDAADAGPTPEFAPAKLVVEASVDARFTAG</sequence>
<dbReference type="Proteomes" id="UP000433071">
    <property type="component" value="Unassembled WGS sequence"/>
</dbReference>
<gene>
    <name evidence="1" type="ORF">GJ743_00290</name>
</gene>
<keyword evidence="2" id="KW-1185">Reference proteome</keyword>
<dbReference type="EMBL" id="WMLB01000001">
    <property type="protein sequence ID" value="MTH66811.1"/>
    <property type="molecule type" value="Genomic_DNA"/>
</dbReference>
<proteinExistence type="predicted"/>
<comment type="caution">
    <text evidence="1">The sequence shown here is derived from an EMBL/GenBank/DDBJ whole genome shotgun (WGS) entry which is preliminary data.</text>
</comment>
<dbReference type="InterPro" id="IPR007497">
    <property type="entry name" value="SIMPL/DUF541"/>
</dbReference>
<dbReference type="Gene3D" id="3.30.70.2970">
    <property type="entry name" value="Protein of unknown function (DUF541), domain 2"/>
    <property type="match status" value="1"/>
</dbReference>
<evidence type="ECO:0000313" key="1">
    <source>
        <dbReference type="EMBL" id="MTH66811.1"/>
    </source>
</evidence>
<dbReference type="AlphaFoldDB" id="A0A6I3M1Y1"/>